<evidence type="ECO:0000313" key="5">
    <source>
        <dbReference type="Ensembl" id="ENSSFAP00005010910.1"/>
    </source>
</evidence>
<reference evidence="5" key="2">
    <citation type="submission" date="2025-08" db="UniProtKB">
        <authorList>
            <consortium name="Ensembl"/>
        </authorList>
    </citation>
    <scope>IDENTIFICATION</scope>
</reference>
<dbReference type="Ensembl" id="ENSSFAT00005011380.1">
    <property type="protein sequence ID" value="ENSSFAP00005010910.1"/>
    <property type="gene ID" value="ENSSFAG00005005951.1"/>
</dbReference>
<dbReference type="FunFam" id="1.25.40.20:FF:000319">
    <property type="entry name" value="E3 ubiquitin-protein ligase HACE1 isoform X4"/>
    <property type="match status" value="1"/>
</dbReference>
<protein>
    <submittedName>
        <fullName evidence="5">Uncharacterized protein</fullName>
    </submittedName>
</protein>
<evidence type="ECO:0000256" key="3">
    <source>
        <dbReference type="PROSITE-ProRule" id="PRU00023"/>
    </source>
</evidence>
<evidence type="ECO:0000256" key="1">
    <source>
        <dbReference type="ARBA" id="ARBA00022737"/>
    </source>
</evidence>
<feature type="region of interest" description="Disordered" evidence="4">
    <location>
        <begin position="217"/>
        <end position="248"/>
    </location>
</feature>
<evidence type="ECO:0000256" key="2">
    <source>
        <dbReference type="ARBA" id="ARBA00023043"/>
    </source>
</evidence>
<reference evidence="5" key="1">
    <citation type="submission" date="2019-06" db="EMBL/GenBank/DDBJ databases">
        <authorList>
            <consortium name="Wellcome Sanger Institute Data Sharing"/>
        </authorList>
    </citation>
    <scope>NUCLEOTIDE SEQUENCE [LARGE SCALE GENOMIC DNA]</scope>
</reference>
<dbReference type="Pfam" id="PF13637">
    <property type="entry name" value="Ank_4"/>
    <property type="match status" value="1"/>
</dbReference>
<dbReference type="PANTHER" id="PTHR24198">
    <property type="entry name" value="ANKYRIN REPEAT AND PROTEIN KINASE DOMAIN-CONTAINING PROTEIN"/>
    <property type="match status" value="1"/>
</dbReference>
<keyword evidence="1" id="KW-0677">Repeat</keyword>
<keyword evidence="2 3" id="KW-0040">ANK repeat</keyword>
<dbReference type="InterPro" id="IPR036770">
    <property type="entry name" value="Ankyrin_rpt-contain_sf"/>
</dbReference>
<dbReference type="SUPFAM" id="SSF48403">
    <property type="entry name" value="Ankyrin repeat"/>
    <property type="match status" value="1"/>
</dbReference>
<dbReference type="InterPro" id="IPR002110">
    <property type="entry name" value="Ankyrin_rpt"/>
</dbReference>
<accession>A0A672G1N0</accession>
<evidence type="ECO:0000256" key="4">
    <source>
        <dbReference type="SAM" id="MobiDB-lite"/>
    </source>
</evidence>
<sequence length="248" mass="27125">MERAMEQLNVQLNRLTRSLRRARTVELPEDNETAVYTLMPMVMADQHRSVSELLLNSKFDVNYAFGRVKRSLLHIAANCGSVECLVLLLKRGANPNYQDISGCTPLHLAARNGYDGPRLLFPPGKVPALPQIHWLAVNGRTELLHDLVQHVSNVDVEDAMGQTALHVACQNGHKTVSHSNAPAGSECRVRPGNQQSECVCVCLLLRRCCVFWTAEPTSTGPTSPGPRPFTSPAGDRSSPAVLPSLTSL</sequence>
<dbReference type="SMART" id="SM00248">
    <property type="entry name" value="ANK"/>
    <property type="match status" value="3"/>
</dbReference>
<dbReference type="Gene3D" id="1.25.40.20">
    <property type="entry name" value="Ankyrin repeat-containing domain"/>
    <property type="match status" value="2"/>
</dbReference>
<dbReference type="AlphaFoldDB" id="A0A672G1N0"/>
<keyword evidence="6" id="KW-1185">Reference proteome</keyword>
<dbReference type="Proteomes" id="UP000472267">
    <property type="component" value="Chromosome 11"/>
</dbReference>
<reference evidence="5" key="3">
    <citation type="submission" date="2025-09" db="UniProtKB">
        <authorList>
            <consortium name="Ensembl"/>
        </authorList>
    </citation>
    <scope>IDENTIFICATION</scope>
</reference>
<dbReference type="PROSITE" id="PS50088">
    <property type="entry name" value="ANK_REPEAT"/>
    <property type="match status" value="1"/>
</dbReference>
<feature type="repeat" description="ANK" evidence="3">
    <location>
        <begin position="68"/>
        <end position="100"/>
    </location>
</feature>
<organism evidence="5 6">
    <name type="scientific">Salarias fasciatus</name>
    <name type="common">Jewelled blenny</name>
    <name type="synonym">Blennius fasciatus</name>
    <dbReference type="NCBI Taxonomy" id="181472"/>
    <lineage>
        <taxon>Eukaryota</taxon>
        <taxon>Metazoa</taxon>
        <taxon>Chordata</taxon>
        <taxon>Craniata</taxon>
        <taxon>Vertebrata</taxon>
        <taxon>Euteleostomi</taxon>
        <taxon>Actinopterygii</taxon>
        <taxon>Neopterygii</taxon>
        <taxon>Teleostei</taxon>
        <taxon>Neoteleostei</taxon>
        <taxon>Acanthomorphata</taxon>
        <taxon>Ovalentaria</taxon>
        <taxon>Blenniimorphae</taxon>
        <taxon>Blenniiformes</taxon>
        <taxon>Blennioidei</taxon>
        <taxon>Blenniidae</taxon>
        <taxon>Salariinae</taxon>
        <taxon>Salarias</taxon>
    </lineage>
</organism>
<dbReference type="Pfam" id="PF12796">
    <property type="entry name" value="Ank_2"/>
    <property type="match status" value="1"/>
</dbReference>
<gene>
    <name evidence="5" type="primary">hace1</name>
</gene>
<dbReference type="PANTHER" id="PTHR24198:SF165">
    <property type="entry name" value="ANKYRIN REPEAT-CONTAINING PROTEIN-RELATED"/>
    <property type="match status" value="1"/>
</dbReference>
<name>A0A672G1N0_SALFA</name>
<evidence type="ECO:0000313" key="6">
    <source>
        <dbReference type="Proteomes" id="UP000472267"/>
    </source>
</evidence>
<proteinExistence type="predicted"/>
<dbReference type="PROSITE" id="PS50297">
    <property type="entry name" value="ANK_REP_REGION"/>
    <property type="match status" value="1"/>
</dbReference>